<name>A0ABR7MXC8_9FIRM</name>
<protein>
    <submittedName>
        <fullName evidence="2">Substrate-binding domain-containing protein</fullName>
    </submittedName>
</protein>
<evidence type="ECO:0000313" key="2">
    <source>
        <dbReference type="EMBL" id="MBC8561049.1"/>
    </source>
</evidence>
<dbReference type="SUPFAM" id="SSF53850">
    <property type="entry name" value="Periplasmic binding protein-like II"/>
    <property type="match status" value="1"/>
</dbReference>
<proteinExistence type="predicted"/>
<feature type="domain" description="PBP" evidence="1">
    <location>
        <begin position="1"/>
        <end position="36"/>
    </location>
</feature>
<keyword evidence="3" id="KW-1185">Reference proteome</keyword>
<reference evidence="2 3" key="1">
    <citation type="submission" date="2020-08" db="EMBL/GenBank/DDBJ databases">
        <title>Genome public.</title>
        <authorList>
            <person name="Liu C."/>
            <person name="Sun Q."/>
        </authorList>
    </citation>
    <scope>NUCLEOTIDE SEQUENCE [LARGE SCALE GENOMIC DNA]</scope>
    <source>
        <strain evidence="2 3">NSJ-37</strain>
    </source>
</reference>
<evidence type="ECO:0000259" key="1">
    <source>
        <dbReference type="Pfam" id="PF12849"/>
    </source>
</evidence>
<organism evidence="2 3">
    <name type="scientific">Jutongia huaianensis</name>
    <dbReference type="NCBI Taxonomy" id="2763668"/>
    <lineage>
        <taxon>Bacteria</taxon>
        <taxon>Bacillati</taxon>
        <taxon>Bacillota</taxon>
        <taxon>Clostridia</taxon>
        <taxon>Lachnospirales</taxon>
        <taxon>Lachnospiraceae</taxon>
        <taxon>Jutongia</taxon>
    </lineage>
</organism>
<dbReference type="EMBL" id="JACRSX010000001">
    <property type="protein sequence ID" value="MBC8561049.1"/>
    <property type="molecule type" value="Genomic_DNA"/>
</dbReference>
<accession>A0ABR7MXC8</accession>
<evidence type="ECO:0000313" key="3">
    <source>
        <dbReference type="Proteomes" id="UP000606193"/>
    </source>
</evidence>
<dbReference type="Proteomes" id="UP000606193">
    <property type="component" value="Unassembled WGS sequence"/>
</dbReference>
<comment type="caution">
    <text evidence="2">The sequence shown here is derived from an EMBL/GenBank/DDBJ whole genome shotgun (WGS) entry which is preliminary data.</text>
</comment>
<gene>
    <name evidence="2" type="ORF">H8704_00140</name>
</gene>
<dbReference type="Pfam" id="PF12849">
    <property type="entry name" value="PBP_like_2"/>
    <property type="match status" value="1"/>
</dbReference>
<sequence length="40" mass="4584">MARDEIAVIVNADNPLNDITMDQLEAIYTGKTTEWKAIYR</sequence>
<dbReference type="Gene3D" id="3.40.190.10">
    <property type="entry name" value="Periplasmic binding protein-like II"/>
    <property type="match status" value="1"/>
</dbReference>
<dbReference type="RefSeq" id="WP_334299385.1">
    <property type="nucleotide sequence ID" value="NZ_JACRSX010000001.1"/>
</dbReference>
<dbReference type="InterPro" id="IPR024370">
    <property type="entry name" value="PBP_domain"/>
</dbReference>